<reference evidence="1" key="1">
    <citation type="journal article" date="2015" name="Nature">
        <title>Complex archaea that bridge the gap between prokaryotes and eukaryotes.</title>
        <authorList>
            <person name="Spang A."/>
            <person name="Saw J.H."/>
            <person name="Jorgensen S.L."/>
            <person name="Zaremba-Niedzwiedzka K."/>
            <person name="Martijn J."/>
            <person name="Lind A.E."/>
            <person name="van Eijk R."/>
            <person name="Schleper C."/>
            <person name="Guy L."/>
            <person name="Ettema T.J."/>
        </authorList>
    </citation>
    <scope>NUCLEOTIDE SEQUENCE</scope>
</reference>
<dbReference type="EMBL" id="LAZR01049855">
    <property type="protein sequence ID" value="KKK88665.1"/>
    <property type="molecule type" value="Genomic_DNA"/>
</dbReference>
<proteinExistence type="predicted"/>
<evidence type="ECO:0000313" key="1">
    <source>
        <dbReference type="EMBL" id="KKK88665.1"/>
    </source>
</evidence>
<accession>A0A0F8ZRL6</accession>
<organism evidence="1">
    <name type="scientific">marine sediment metagenome</name>
    <dbReference type="NCBI Taxonomy" id="412755"/>
    <lineage>
        <taxon>unclassified sequences</taxon>
        <taxon>metagenomes</taxon>
        <taxon>ecological metagenomes</taxon>
    </lineage>
</organism>
<name>A0A0F8ZRL6_9ZZZZ</name>
<comment type="caution">
    <text evidence="1">The sequence shown here is derived from an EMBL/GenBank/DDBJ whole genome shotgun (WGS) entry which is preliminary data.</text>
</comment>
<sequence length="110" mass="12498">MNSNDRFKAILRRIQETHDKKGADYGTDEDPFANVNAASEFDIDPIVGILLRMNDKMMRFKSFVKKGTLVNESVEDSLLDLAVYSIIALTLYESKSKCIHCDHHATRCCL</sequence>
<dbReference type="AlphaFoldDB" id="A0A0F8ZRL6"/>
<gene>
    <name evidence="1" type="ORF">LCGC14_2740830</name>
</gene>
<protein>
    <submittedName>
        <fullName evidence="1">Uncharacterized protein</fullName>
    </submittedName>
</protein>